<evidence type="ECO:0000256" key="3">
    <source>
        <dbReference type="ARBA" id="ARBA00022737"/>
    </source>
</evidence>
<dbReference type="InterPro" id="IPR035979">
    <property type="entry name" value="RBD_domain_sf"/>
</dbReference>
<dbReference type="GO" id="GO:0005689">
    <property type="term" value="C:U12-type spliceosomal complex"/>
    <property type="evidence" value="ECO:0007669"/>
    <property type="project" value="TreeGrafter"/>
</dbReference>
<dbReference type="OrthoDB" id="448399at2759"/>
<evidence type="ECO:0000256" key="2">
    <source>
        <dbReference type="ARBA" id="ARBA00020364"/>
    </source>
</evidence>
<dbReference type="FunFam" id="3.30.70.330:FF:000207">
    <property type="entry name" value="RNA-binding region (RNP1, RRM)-containing 3"/>
    <property type="match status" value="1"/>
</dbReference>
<evidence type="ECO:0000256" key="4">
    <source>
        <dbReference type="ARBA" id="ARBA00022884"/>
    </source>
</evidence>
<organism evidence="9 10">
    <name type="scientific">Cimex lectularius</name>
    <name type="common">Bed bug</name>
    <name type="synonym">Acanthia lectularia</name>
    <dbReference type="NCBI Taxonomy" id="79782"/>
    <lineage>
        <taxon>Eukaryota</taxon>
        <taxon>Metazoa</taxon>
        <taxon>Ecdysozoa</taxon>
        <taxon>Arthropoda</taxon>
        <taxon>Hexapoda</taxon>
        <taxon>Insecta</taxon>
        <taxon>Pterygota</taxon>
        <taxon>Neoptera</taxon>
        <taxon>Paraneoptera</taxon>
        <taxon>Hemiptera</taxon>
        <taxon>Heteroptera</taxon>
        <taxon>Panheteroptera</taxon>
        <taxon>Cimicomorpha</taxon>
        <taxon>Cimicidae</taxon>
        <taxon>Cimex</taxon>
    </lineage>
</organism>
<accession>A0A8I6RBQ9</accession>
<dbReference type="GO" id="GO:0000398">
    <property type="term" value="P:mRNA splicing, via spliceosome"/>
    <property type="evidence" value="ECO:0007669"/>
    <property type="project" value="TreeGrafter"/>
</dbReference>
<dbReference type="GO" id="GO:0030626">
    <property type="term" value="F:U12 snRNA binding"/>
    <property type="evidence" value="ECO:0007669"/>
    <property type="project" value="TreeGrafter"/>
</dbReference>
<dbReference type="PANTHER" id="PTHR16105:SF0">
    <property type="entry name" value="RNA-BINDING REGION-CONTAINING PROTEIN 3"/>
    <property type="match status" value="1"/>
</dbReference>
<gene>
    <name evidence="9" type="primary">106663043</name>
</gene>
<keyword evidence="3" id="KW-0677">Repeat</keyword>
<dbReference type="AlphaFoldDB" id="A0A8I6RBQ9"/>
<dbReference type="InterPro" id="IPR000504">
    <property type="entry name" value="RRM_dom"/>
</dbReference>
<dbReference type="SMART" id="SM00360">
    <property type="entry name" value="RRM"/>
    <property type="match status" value="2"/>
</dbReference>
<comment type="subcellular location">
    <subcellularLocation>
        <location evidence="1">Nucleus</location>
    </subcellularLocation>
</comment>
<dbReference type="Proteomes" id="UP000494040">
    <property type="component" value="Unassembled WGS sequence"/>
</dbReference>
<evidence type="ECO:0000256" key="1">
    <source>
        <dbReference type="ARBA" id="ARBA00004123"/>
    </source>
</evidence>
<dbReference type="InterPro" id="IPR045164">
    <property type="entry name" value="RBM41/RNPC3"/>
</dbReference>
<dbReference type="PANTHER" id="PTHR16105">
    <property type="entry name" value="RNA-BINDING REGION-CONTAINING PROTEIN 3"/>
    <property type="match status" value="1"/>
</dbReference>
<evidence type="ECO:0000256" key="7">
    <source>
        <dbReference type="SAM" id="MobiDB-lite"/>
    </source>
</evidence>
<keyword evidence="4 6" id="KW-0694">RNA-binding</keyword>
<feature type="compositionally biased region" description="Polar residues" evidence="7">
    <location>
        <begin position="212"/>
        <end position="226"/>
    </location>
</feature>
<dbReference type="SUPFAM" id="SSF54928">
    <property type="entry name" value="RNA-binding domain, RBD"/>
    <property type="match status" value="2"/>
</dbReference>
<protein>
    <recommendedName>
        <fullName evidence="2">RNA-binding region-containing protein 3</fullName>
    </recommendedName>
</protein>
<dbReference type="PROSITE" id="PS50102">
    <property type="entry name" value="RRM"/>
    <property type="match status" value="2"/>
</dbReference>
<sequence>MVIYDRNVLVVRHLPQELTKEAKIDLLKFLGASEVKCLSSENKKSSLVFAKFDKEGHAEAVLKMLHQKDLLGQLISVEFARGKEVVGDGQTIKESDGIEKNDEKTMQRKLLESFQTKLNSWINTVDLTLPPPVHLRYSYPPPQLYVMKNICKALSKVPKFYTQVLHLMNKMNLPCPFVENYVIQDDTMDLIGNEIQPESSEESELESDGDDQTANTVNIQKPTSLHNKPKIKRPRKLITPVMPKKSKFDPKITPDQVFDIVSMSKKNIKLHIPANISSGNENEIGNVEMKEDENKLSETVETEVTDIHKETDLNRVITEEELAINRVPAKDFHLLPVFKNYQPGLPSSRLYLKNLAKTVQESDLNFIFKRYVTDDQEIQESLFDIKLMQEGRMKGQAFIMLQSTALAEKALKETNGFMLKGKPIVVQYAKSQKPK</sequence>
<dbReference type="KEGG" id="clec:106663043"/>
<dbReference type="GO" id="GO:0097157">
    <property type="term" value="F:pre-mRNA intronic binding"/>
    <property type="evidence" value="ECO:0007669"/>
    <property type="project" value="TreeGrafter"/>
</dbReference>
<feature type="domain" description="RRM" evidence="8">
    <location>
        <begin position="348"/>
        <end position="431"/>
    </location>
</feature>
<keyword evidence="10" id="KW-1185">Reference proteome</keyword>
<dbReference type="Gene3D" id="3.30.70.330">
    <property type="match status" value="2"/>
</dbReference>
<dbReference type="EnsemblMetazoa" id="XM_014387548.2">
    <property type="protein sequence ID" value="XP_014243034.1"/>
    <property type="gene ID" value="LOC106663043"/>
</dbReference>
<reference evidence="9" key="1">
    <citation type="submission" date="2022-01" db="UniProtKB">
        <authorList>
            <consortium name="EnsemblMetazoa"/>
        </authorList>
    </citation>
    <scope>IDENTIFICATION</scope>
</reference>
<dbReference type="CDD" id="cd12239">
    <property type="entry name" value="RRM2_RBM40_like"/>
    <property type="match status" value="1"/>
</dbReference>
<evidence type="ECO:0000256" key="6">
    <source>
        <dbReference type="PROSITE-ProRule" id="PRU00176"/>
    </source>
</evidence>
<dbReference type="InterPro" id="IPR012677">
    <property type="entry name" value="Nucleotide-bd_a/b_plait_sf"/>
</dbReference>
<feature type="region of interest" description="Disordered" evidence="7">
    <location>
        <begin position="196"/>
        <end position="232"/>
    </location>
</feature>
<evidence type="ECO:0000313" key="9">
    <source>
        <dbReference type="EnsemblMetazoa" id="XP_014243034.1"/>
    </source>
</evidence>
<proteinExistence type="predicted"/>
<feature type="compositionally biased region" description="Acidic residues" evidence="7">
    <location>
        <begin position="199"/>
        <end position="211"/>
    </location>
</feature>
<name>A0A8I6RBQ9_CIMLE</name>
<feature type="domain" description="RRM" evidence="8">
    <location>
        <begin position="7"/>
        <end position="82"/>
    </location>
</feature>
<evidence type="ECO:0000259" key="8">
    <source>
        <dbReference type="PROSITE" id="PS50102"/>
    </source>
</evidence>
<keyword evidence="5" id="KW-0539">Nucleus</keyword>
<dbReference type="Pfam" id="PF00076">
    <property type="entry name" value="RRM_1"/>
    <property type="match status" value="1"/>
</dbReference>
<dbReference type="OMA" id="AINIRHE"/>
<evidence type="ECO:0000313" key="10">
    <source>
        <dbReference type="Proteomes" id="UP000494040"/>
    </source>
</evidence>
<evidence type="ECO:0000256" key="5">
    <source>
        <dbReference type="ARBA" id="ARBA00023242"/>
    </source>
</evidence>